<dbReference type="Proteomes" id="UP001521785">
    <property type="component" value="Unassembled WGS sequence"/>
</dbReference>
<protein>
    <submittedName>
        <fullName evidence="2">Uncharacterized protein</fullName>
    </submittedName>
</protein>
<evidence type="ECO:0000256" key="1">
    <source>
        <dbReference type="SAM" id="MobiDB-lite"/>
    </source>
</evidence>
<keyword evidence="3" id="KW-1185">Reference proteome</keyword>
<proteinExistence type="predicted"/>
<evidence type="ECO:0000313" key="2">
    <source>
        <dbReference type="EMBL" id="KAL1595763.1"/>
    </source>
</evidence>
<organism evidence="2 3">
    <name type="scientific">Paraconiothyrium brasiliense</name>
    <dbReference type="NCBI Taxonomy" id="300254"/>
    <lineage>
        <taxon>Eukaryota</taxon>
        <taxon>Fungi</taxon>
        <taxon>Dikarya</taxon>
        <taxon>Ascomycota</taxon>
        <taxon>Pezizomycotina</taxon>
        <taxon>Dothideomycetes</taxon>
        <taxon>Pleosporomycetidae</taxon>
        <taxon>Pleosporales</taxon>
        <taxon>Massarineae</taxon>
        <taxon>Didymosphaeriaceae</taxon>
        <taxon>Paraconiothyrium</taxon>
    </lineage>
</organism>
<reference evidence="2 3" key="1">
    <citation type="submission" date="2024-02" db="EMBL/GenBank/DDBJ databases">
        <title>De novo assembly and annotation of 12 fungi associated with fruit tree decline syndrome in Ontario, Canada.</title>
        <authorList>
            <person name="Sulman M."/>
            <person name="Ellouze W."/>
            <person name="Ilyukhin E."/>
        </authorList>
    </citation>
    <scope>NUCLEOTIDE SEQUENCE [LARGE SCALE GENOMIC DNA]</scope>
    <source>
        <strain evidence="2 3">M42-189</strain>
    </source>
</reference>
<dbReference type="EMBL" id="JAKJXO020000015">
    <property type="protein sequence ID" value="KAL1595763.1"/>
    <property type="molecule type" value="Genomic_DNA"/>
</dbReference>
<name>A0ABR3QUC0_9PLEO</name>
<feature type="region of interest" description="Disordered" evidence="1">
    <location>
        <begin position="43"/>
        <end position="111"/>
    </location>
</feature>
<sequence>MEKAFYRNTVHSLASTNACHLFIPTKRFEYTMSDRTRAALSVVRREEEDNDRNRDYEAEAQDFNDNAELPGNNDAADVVDGTAPREHAENAQTLAEGGADDGYTNEDDNDN</sequence>
<feature type="compositionally biased region" description="Basic and acidic residues" evidence="1">
    <location>
        <begin position="43"/>
        <end position="57"/>
    </location>
</feature>
<evidence type="ECO:0000313" key="3">
    <source>
        <dbReference type="Proteomes" id="UP001521785"/>
    </source>
</evidence>
<accession>A0ABR3QUC0</accession>
<comment type="caution">
    <text evidence="2">The sequence shown here is derived from an EMBL/GenBank/DDBJ whole genome shotgun (WGS) entry which is preliminary data.</text>
</comment>
<gene>
    <name evidence="2" type="ORF">SLS60_009452</name>
</gene>